<dbReference type="EMBL" id="CP121646">
    <property type="protein sequence ID" value="WFU62440.1"/>
    <property type="molecule type" value="Genomic_DNA"/>
</dbReference>
<accession>A0ABY8JA40</accession>
<dbReference type="RefSeq" id="WP_310885119.1">
    <property type="nucleotide sequence ID" value="NZ_CP121646.1"/>
</dbReference>
<evidence type="ECO:0000313" key="1">
    <source>
        <dbReference type="EMBL" id="WFU62440.1"/>
    </source>
</evidence>
<sequence length="57" mass="6251">MMRPLATVAHPKNNTVPQAINHFQQVNAATVSTWRCRALKSAMRATLRNLAQPLPAG</sequence>
<keyword evidence="2" id="KW-1185">Reference proteome</keyword>
<organism evidence="1 2">
    <name type="scientific">Bradyrhizobium brasilense</name>
    <dbReference type="NCBI Taxonomy" id="1419277"/>
    <lineage>
        <taxon>Bacteria</taxon>
        <taxon>Pseudomonadati</taxon>
        <taxon>Pseudomonadota</taxon>
        <taxon>Alphaproteobacteria</taxon>
        <taxon>Hyphomicrobiales</taxon>
        <taxon>Nitrobacteraceae</taxon>
        <taxon>Bradyrhizobium</taxon>
    </lineage>
</organism>
<gene>
    <name evidence="1" type="ORF">QA636_33860</name>
</gene>
<dbReference type="Proteomes" id="UP001221546">
    <property type="component" value="Chromosome"/>
</dbReference>
<evidence type="ECO:0000313" key="2">
    <source>
        <dbReference type="Proteomes" id="UP001221546"/>
    </source>
</evidence>
<protein>
    <submittedName>
        <fullName evidence="1">Uncharacterized protein</fullName>
    </submittedName>
</protein>
<name>A0ABY8JA40_9BRAD</name>
<proteinExistence type="predicted"/>
<reference evidence="1 2" key="1">
    <citation type="submission" date="2023-04" db="EMBL/GenBank/DDBJ databases">
        <title>Australian commercial rhizobial inoculants.</title>
        <authorList>
            <person name="Kohlmeier M.G."/>
            <person name="O'Hara G.W."/>
            <person name="Colombi E."/>
            <person name="Ramsay J.P."/>
            <person name="Terpolilli J."/>
        </authorList>
    </citation>
    <scope>NUCLEOTIDE SEQUENCE [LARGE SCALE GENOMIC DNA]</scope>
    <source>
        <strain evidence="1 2">CB627</strain>
    </source>
</reference>